<protein>
    <submittedName>
        <fullName evidence="1">Uncharacterized protein</fullName>
    </submittedName>
</protein>
<gene>
    <name evidence="1" type="ORF">LCGC14_1107210</name>
</gene>
<dbReference type="AlphaFoldDB" id="A0A0F9MCG7"/>
<organism evidence="1">
    <name type="scientific">marine sediment metagenome</name>
    <dbReference type="NCBI Taxonomy" id="412755"/>
    <lineage>
        <taxon>unclassified sequences</taxon>
        <taxon>metagenomes</taxon>
        <taxon>ecological metagenomes</taxon>
    </lineage>
</organism>
<name>A0A0F9MCG7_9ZZZZ</name>
<proteinExistence type="predicted"/>
<accession>A0A0F9MCG7</accession>
<comment type="caution">
    <text evidence="1">The sequence shown here is derived from an EMBL/GenBank/DDBJ whole genome shotgun (WGS) entry which is preliminary data.</text>
</comment>
<dbReference type="EMBL" id="LAZR01005028">
    <property type="protein sequence ID" value="KKN03479.1"/>
    <property type="molecule type" value="Genomic_DNA"/>
</dbReference>
<evidence type="ECO:0000313" key="1">
    <source>
        <dbReference type="EMBL" id="KKN03479.1"/>
    </source>
</evidence>
<reference evidence="1" key="1">
    <citation type="journal article" date="2015" name="Nature">
        <title>Complex archaea that bridge the gap between prokaryotes and eukaryotes.</title>
        <authorList>
            <person name="Spang A."/>
            <person name="Saw J.H."/>
            <person name="Jorgensen S.L."/>
            <person name="Zaremba-Niedzwiedzka K."/>
            <person name="Martijn J."/>
            <person name="Lind A.E."/>
            <person name="van Eijk R."/>
            <person name="Schleper C."/>
            <person name="Guy L."/>
            <person name="Ettema T.J."/>
        </authorList>
    </citation>
    <scope>NUCLEOTIDE SEQUENCE</scope>
</reference>
<sequence length="130" mass="14932">MTVIDDVIEHLNTNWNGAVTPKPGFFNGHKRVIELGTNYINVYLQITLFEDYDSAGLYRDETYTLLLQIGSVVSQAYRDNMVAETITLINTEVISGYHYNKVLDEKITDSSEDWQTEIRIEAKKLLQLKV</sequence>